<proteinExistence type="predicted"/>
<reference evidence="2" key="1">
    <citation type="journal article" date="2023" name="G3 (Bethesda)">
        <title>A reference genome for the long-term kleptoplast-retaining sea slug Elysia crispata morphotype clarki.</title>
        <authorList>
            <person name="Eastman K.E."/>
            <person name="Pendleton A.L."/>
            <person name="Shaikh M.A."/>
            <person name="Suttiyut T."/>
            <person name="Ogas R."/>
            <person name="Tomko P."/>
            <person name="Gavelis G."/>
            <person name="Widhalm J.R."/>
            <person name="Wisecaver J.H."/>
        </authorList>
    </citation>
    <scope>NUCLEOTIDE SEQUENCE</scope>
    <source>
        <strain evidence="2">ECLA1</strain>
    </source>
</reference>
<accession>A0AAE0ZA92</accession>
<sequence>MEGDKLTDRKGIEGERDGVGEQALSLNGFSIHPDNKTMEAEVIPLSTLSNEELPGQRIDGTGNLYDPFDLVTFMSSSPSPRVRGETDGQVAAPPACCFVSARFAPSR</sequence>
<organism evidence="2 3">
    <name type="scientific">Elysia crispata</name>
    <name type="common">lettuce slug</name>
    <dbReference type="NCBI Taxonomy" id="231223"/>
    <lineage>
        <taxon>Eukaryota</taxon>
        <taxon>Metazoa</taxon>
        <taxon>Spiralia</taxon>
        <taxon>Lophotrochozoa</taxon>
        <taxon>Mollusca</taxon>
        <taxon>Gastropoda</taxon>
        <taxon>Heterobranchia</taxon>
        <taxon>Euthyneura</taxon>
        <taxon>Panpulmonata</taxon>
        <taxon>Sacoglossa</taxon>
        <taxon>Placobranchoidea</taxon>
        <taxon>Plakobranchidae</taxon>
        <taxon>Elysia</taxon>
    </lineage>
</organism>
<feature type="region of interest" description="Disordered" evidence="1">
    <location>
        <begin position="1"/>
        <end position="21"/>
    </location>
</feature>
<dbReference type="Proteomes" id="UP001283361">
    <property type="component" value="Unassembled WGS sequence"/>
</dbReference>
<dbReference type="AlphaFoldDB" id="A0AAE0ZA92"/>
<evidence type="ECO:0000256" key="1">
    <source>
        <dbReference type="SAM" id="MobiDB-lite"/>
    </source>
</evidence>
<protein>
    <submittedName>
        <fullName evidence="2">Uncharacterized protein</fullName>
    </submittedName>
</protein>
<keyword evidence="3" id="KW-1185">Reference proteome</keyword>
<evidence type="ECO:0000313" key="3">
    <source>
        <dbReference type="Proteomes" id="UP001283361"/>
    </source>
</evidence>
<feature type="compositionally biased region" description="Basic and acidic residues" evidence="1">
    <location>
        <begin position="1"/>
        <end position="19"/>
    </location>
</feature>
<gene>
    <name evidence="2" type="ORF">RRG08_026214</name>
</gene>
<comment type="caution">
    <text evidence="2">The sequence shown here is derived from an EMBL/GenBank/DDBJ whole genome shotgun (WGS) entry which is preliminary data.</text>
</comment>
<evidence type="ECO:0000313" key="2">
    <source>
        <dbReference type="EMBL" id="KAK3765743.1"/>
    </source>
</evidence>
<dbReference type="EMBL" id="JAWDGP010004277">
    <property type="protein sequence ID" value="KAK3765743.1"/>
    <property type="molecule type" value="Genomic_DNA"/>
</dbReference>
<name>A0AAE0ZA92_9GAST</name>